<dbReference type="SUPFAM" id="SSF55811">
    <property type="entry name" value="Nudix"/>
    <property type="match status" value="1"/>
</dbReference>
<evidence type="ECO:0000256" key="1">
    <source>
        <dbReference type="ARBA" id="ARBA00000847"/>
    </source>
</evidence>
<dbReference type="GO" id="GO:0005829">
    <property type="term" value="C:cytosol"/>
    <property type="evidence" value="ECO:0000318"/>
    <property type="project" value="GO_Central"/>
</dbReference>
<dbReference type="PATRIC" id="fig|289376.4.peg.778"/>
<evidence type="ECO:0000256" key="7">
    <source>
        <dbReference type="ARBA" id="ARBA00032272"/>
    </source>
</evidence>
<dbReference type="eggNOG" id="COG0494">
    <property type="taxonomic scope" value="Bacteria"/>
</dbReference>
<evidence type="ECO:0000256" key="3">
    <source>
        <dbReference type="ARBA" id="ARBA00007275"/>
    </source>
</evidence>
<reference evidence="9 10" key="2">
    <citation type="journal article" date="2015" name="Genome Announc.">
        <title>Genome Sequence of the Sulfate-Reducing Thermophilic Bacterium Thermodesulfovibrio yellowstonii Strain DSM 11347T (Phylum Nitrospirae).</title>
        <authorList>
            <person name="Bhatnagar S."/>
            <person name="Badger J.H."/>
            <person name="Madupu R."/>
            <person name="Khouri H.M."/>
            <person name="O'Connor E.M."/>
            <person name="Robb F.T."/>
            <person name="Ward N.L."/>
            <person name="Eisen J.A."/>
        </authorList>
    </citation>
    <scope>NUCLEOTIDE SEQUENCE [LARGE SCALE GENOMIC DNA]</scope>
    <source>
        <strain evidence="10">ATCC 51303 / DSM 11347 / YP87</strain>
    </source>
</reference>
<dbReference type="HOGENOM" id="CLU_062658_0_2_0"/>
<dbReference type="PANTHER" id="PTHR11839:SF18">
    <property type="entry name" value="NUDIX HYDROLASE DOMAIN-CONTAINING PROTEIN"/>
    <property type="match status" value="1"/>
</dbReference>
<dbReference type="EMBL" id="CP001147">
    <property type="protein sequence ID" value="ACI20372.1"/>
    <property type="molecule type" value="Genomic_DNA"/>
</dbReference>
<dbReference type="GO" id="GO:0016787">
    <property type="term" value="F:hydrolase activity"/>
    <property type="evidence" value="ECO:0007669"/>
    <property type="project" value="UniProtKB-KW"/>
</dbReference>
<dbReference type="Proteomes" id="UP000000718">
    <property type="component" value="Chromosome"/>
</dbReference>
<feature type="domain" description="Nudix hydrolase" evidence="8">
    <location>
        <begin position="36"/>
        <end position="174"/>
    </location>
</feature>
<reference evidence="10" key="1">
    <citation type="submission" date="2008-08" db="EMBL/GenBank/DDBJ databases">
        <title>The complete genome sequence of Thermodesulfovibrio yellowstonii strain ATCC 51303 / DSM 11347 / YP87.</title>
        <authorList>
            <person name="Dodson R.J."/>
            <person name="Durkin A.S."/>
            <person name="Wu M."/>
            <person name="Eisen J."/>
            <person name="Sutton G."/>
        </authorList>
    </citation>
    <scope>NUCLEOTIDE SEQUENCE [LARGE SCALE GENOMIC DNA]</scope>
    <source>
        <strain evidence="10">ATCC 51303 / DSM 11347 / YP87</strain>
    </source>
</reference>
<evidence type="ECO:0000256" key="6">
    <source>
        <dbReference type="ARBA" id="ARBA00032162"/>
    </source>
</evidence>
<protein>
    <recommendedName>
        <fullName evidence="4">GDP-mannose pyrophosphatase</fullName>
    </recommendedName>
    <alternativeName>
        <fullName evidence="6">GDP-mannose hydrolase</fullName>
    </alternativeName>
    <alternativeName>
        <fullName evidence="7">GDPMK</fullName>
    </alternativeName>
</protein>
<dbReference type="STRING" id="289376.THEYE_A0788"/>
<comment type="similarity">
    <text evidence="3">Belongs to the Nudix hydrolase family. NudK subfamily.</text>
</comment>
<proteinExistence type="inferred from homology"/>
<keyword evidence="5" id="KW-0378">Hydrolase</keyword>
<dbReference type="Pfam" id="PF00293">
    <property type="entry name" value="NUDIX"/>
    <property type="match status" value="1"/>
</dbReference>
<evidence type="ECO:0000256" key="4">
    <source>
        <dbReference type="ARBA" id="ARBA00016377"/>
    </source>
</evidence>
<dbReference type="EnsemblBacteria" id="ACI20372">
    <property type="protein sequence ID" value="ACI20372"/>
    <property type="gene ID" value="THEYE_A0788"/>
</dbReference>
<evidence type="ECO:0000313" key="10">
    <source>
        <dbReference type="Proteomes" id="UP000000718"/>
    </source>
</evidence>
<dbReference type="InterPro" id="IPR020084">
    <property type="entry name" value="NUDIX_hydrolase_CS"/>
</dbReference>
<dbReference type="CDD" id="cd03424">
    <property type="entry name" value="NUDIX_ADPRase_Nudt5_UGPPase_Nudt14"/>
    <property type="match status" value="1"/>
</dbReference>
<dbReference type="GO" id="GO:0006753">
    <property type="term" value="P:nucleoside phosphate metabolic process"/>
    <property type="evidence" value="ECO:0000318"/>
    <property type="project" value="GO_Central"/>
</dbReference>
<evidence type="ECO:0000256" key="5">
    <source>
        <dbReference type="ARBA" id="ARBA00022801"/>
    </source>
</evidence>
<name>B5YK64_THEYD</name>
<dbReference type="AlphaFoldDB" id="B5YK64"/>
<dbReference type="RefSeq" id="WP_012545109.1">
    <property type="nucleotide sequence ID" value="NC_011296.1"/>
</dbReference>
<comment type="cofactor">
    <cofactor evidence="2">
        <name>Mg(2+)</name>
        <dbReference type="ChEBI" id="CHEBI:18420"/>
    </cofactor>
</comment>
<dbReference type="PANTHER" id="PTHR11839">
    <property type="entry name" value="UDP/ADP-SUGAR PYROPHOSPHATASE"/>
    <property type="match status" value="1"/>
</dbReference>
<dbReference type="InterPro" id="IPR000086">
    <property type="entry name" value="NUDIX_hydrolase_dom"/>
</dbReference>
<dbReference type="Gene3D" id="3.90.79.10">
    <property type="entry name" value="Nucleoside Triphosphate Pyrophosphohydrolase"/>
    <property type="match status" value="1"/>
</dbReference>
<gene>
    <name evidence="9" type="ordered locus">THEYE_A0788</name>
</gene>
<dbReference type="PROSITE" id="PS51462">
    <property type="entry name" value="NUDIX"/>
    <property type="match status" value="1"/>
</dbReference>
<evidence type="ECO:0000256" key="2">
    <source>
        <dbReference type="ARBA" id="ARBA00001946"/>
    </source>
</evidence>
<dbReference type="GO" id="GO:0019693">
    <property type="term" value="P:ribose phosphate metabolic process"/>
    <property type="evidence" value="ECO:0000318"/>
    <property type="project" value="GO_Central"/>
</dbReference>
<dbReference type="OrthoDB" id="9788922at2"/>
<dbReference type="KEGG" id="tye:THEYE_A0788"/>
<sequence length="186" mass="21305">MKILKKEVVWQGKYLRIVLLSYEDSHGNIRQWEAVERVNCSGIVIVIPVTKDKEFVFIRQFRPVLAGYVIEFPAGLNDRKESLIEVAKRELIEETGLFSDEIVFLAEGPVSSGLSSEILTVFIAKNVREAPEDVRKSYPPDESENIEVLKIPVNEIFEKLNELRTQGNYLDLKIFGFLELAKSFID</sequence>
<evidence type="ECO:0000259" key="8">
    <source>
        <dbReference type="PROSITE" id="PS51462"/>
    </source>
</evidence>
<dbReference type="InterPro" id="IPR015797">
    <property type="entry name" value="NUDIX_hydrolase-like_dom_sf"/>
</dbReference>
<keyword evidence="10" id="KW-1185">Reference proteome</keyword>
<dbReference type="InParanoid" id="B5YK64"/>
<dbReference type="FunCoup" id="B5YK64">
    <property type="interactions" value="191"/>
</dbReference>
<comment type="catalytic activity">
    <reaction evidence="1">
        <text>GDP-alpha-D-mannose + H2O = alpha-D-mannose 1-phosphate + GMP + 2 H(+)</text>
        <dbReference type="Rhea" id="RHEA:27978"/>
        <dbReference type="ChEBI" id="CHEBI:15377"/>
        <dbReference type="ChEBI" id="CHEBI:15378"/>
        <dbReference type="ChEBI" id="CHEBI:57527"/>
        <dbReference type="ChEBI" id="CHEBI:58115"/>
        <dbReference type="ChEBI" id="CHEBI:58409"/>
    </reaction>
</comment>
<evidence type="ECO:0000313" key="9">
    <source>
        <dbReference type="EMBL" id="ACI20372.1"/>
    </source>
</evidence>
<dbReference type="PROSITE" id="PS00893">
    <property type="entry name" value="NUDIX_BOX"/>
    <property type="match status" value="1"/>
</dbReference>
<organism evidence="9 10">
    <name type="scientific">Thermodesulfovibrio yellowstonii (strain ATCC 51303 / DSM 11347 / YP87)</name>
    <dbReference type="NCBI Taxonomy" id="289376"/>
    <lineage>
        <taxon>Bacteria</taxon>
        <taxon>Pseudomonadati</taxon>
        <taxon>Nitrospirota</taxon>
        <taxon>Thermodesulfovibrionia</taxon>
        <taxon>Thermodesulfovibrionales</taxon>
        <taxon>Thermodesulfovibrionaceae</taxon>
        <taxon>Thermodesulfovibrio</taxon>
    </lineage>
</organism>
<accession>B5YK64</accession>